<organism evidence="2">
    <name type="scientific">Glossina morsitans morsitans</name>
    <name type="common">Savannah tsetse fly</name>
    <dbReference type="NCBI Taxonomy" id="37546"/>
    <lineage>
        <taxon>Eukaryota</taxon>
        <taxon>Metazoa</taxon>
        <taxon>Ecdysozoa</taxon>
        <taxon>Arthropoda</taxon>
        <taxon>Hexapoda</taxon>
        <taxon>Insecta</taxon>
        <taxon>Pterygota</taxon>
        <taxon>Neoptera</taxon>
        <taxon>Endopterygota</taxon>
        <taxon>Diptera</taxon>
        <taxon>Brachycera</taxon>
        <taxon>Muscomorpha</taxon>
        <taxon>Hippoboscoidea</taxon>
        <taxon>Glossinidae</taxon>
        <taxon>Glossina</taxon>
    </lineage>
</organism>
<feature type="signal peptide" evidence="1">
    <location>
        <begin position="1"/>
        <end position="22"/>
    </location>
</feature>
<evidence type="ECO:0000313" key="2">
    <source>
        <dbReference type="EMBL" id="ADD20660.1"/>
    </source>
</evidence>
<keyword evidence="1" id="KW-0732">Signal</keyword>
<protein>
    <submittedName>
        <fullName evidence="2">Hypothetical secreted peptide</fullName>
    </submittedName>
</protein>
<dbReference type="AlphaFoldDB" id="D3TSI2"/>
<sequence length="71" mass="8614">MKHQTFVFSLLFFCFSVNCGWCKGFGHNRIAFSYFSRAFWAIRDHYNLNNHKHVSIKQQKTYTYTYTFTNL</sequence>
<name>D3TSI2_GLOMM</name>
<accession>D3TSI2</accession>
<reference evidence="2" key="2">
    <citation type="submission" date="2010-01" db="EMBL/GenBank/DDBJ databases">
        <authorList>
            <consortium name="International Glossina Genome Initiative"/>
            <person name="da Silva J."/>
            <person name="Ribeiro J.M.C."/>
            <person name="Abbeele J.V."/>
            <person name="Attardo G."/>
            <person name="Hao Z."/>
            <person name="Haines L.R."/>
            <person name="Soares M.B."/>
            <person name="Berriman M."/>
            <person name="Aksoy S."/>
            <person name="Lehane M.J."/>
        </authorList>
    </citation>
    <scope>NUCLEOTIDE SEQUENCE</scope>
    <source>
        <tissue evidence="2">Salivary gland</tissue>
    </source>
</reference>
<feature type="chain" id="PRO_5003050941" evidence="1">
    <location>
        <begin position="23"/>
        <end position="71"/>
    </location>
</feature>
<proteinExistence type="evidence at transcript level"/>
<evidence type="ECO:0000256" key="1">
    <source>
        <dbReference type="SAM" id="SignalP"/>
    </source>
</evidence>
<reference evidence="2" key="1">
    <citation type="journal article" date="2010" name="BMC Genomics">
        <title>An insight into the sialome of Glossina morsitans morsitans.</title>
        <authorList>
            <person name="Alves-Silva J."/>
            <person name="Ribeiro J.M."/>
            <person name="Van Den Abbeele J."/>
            <person name="Attardo G."/>
            <person name="Hao Z."/>
            <person name="Haines L.R."/>
            <person name="Soares M.B."/>
            <person name="Berriman M."/>
            <person name="Aksoy S."/>
            <person name="Lehane M.J."/>
        </authorList>
    </citation>
    <scope>NUCLEOTIDE SEQUENCE</scope>
    <source>
        <tissue evidence="2">Salivary gland</tissue>
    </source>
</reference>
<dbReference type="EMBL" id="EZ424384">
    <property type="protein sequence ID" value="ADD20660.1"/>
    <property type="molecule type" value="mRNA"/>
</dbReference>